<evidence type="ECO:0000256" key="4">
    <source>
        <dbReference type="ARBA" id="ARBA00023163"/>
    </source>
</evidence>
<dbReference type="InterPro" id="IPR001647">
    <property type="entry name" value="HTH_TetR"/>
</dbReference>
<evidence type="ECO:0000256" key="6">
    <source>
        <dbReference type="SAM" id="MobiDB-lite"/>
    </source>
</evidence>
<protein>
    <submittedName>
        <fullName evidence="8">TetR family transcriptional regulator</fullName>
    </submittedName>
</protein>
<keyword evidence="3 5" id="KW-0238">DNA-binding</keyword>
<keyword evidence="4" id="KW-0804">Transcription</keyword>
<dbReference type="InterPro" id="IPR009057">
    <property type="entry name" value="Homeodomain-like_sf"/>
</dbReference>
<evidence type="ECO:0000256" key="1">
    <source>
        <dbReference type="ARBA" id="ARBA00022491"/>
    </source>
</evidence>
<dbReference type="Pfam" id="PF13977">
    <property type="entry name" value="TetR_C_6"/>
    <property type="match status" value="1"/>
</dbReference>
<dbReference type="Pfam" id="PF00440">
    <property type="entry name" value="TetR_N"/>
    <property type="match status" value="1"/>
</dbReference>
<dbReference type="InterPro" id="IPR023772">
    <property type="entry name" value="DNA-bd_HTH_TetR-type_CS"/>
</dbReference>
<reference evidence="9" key="1">
    <citation type="journal article" date="2019" name="Int. J. Syst. Evol. Microbiol.">
        <title>The Global Catalogue of Microorganisms (GCM) 10K type strain sequencing project: providing services to taxonomists for standard genome sequencing and annotation.</title>
        <authorList>
            <consortium name="The Broad Institute Genomics Platform"/>
            <consortium name="The Broad Institute Genome Sequencing Center for Infectious Disease"/>
            <person name="Wu L."/>
            <person name="Ma J."/>
        </authorList>
    </citation>
    <scope>NUCLEOTIDE SEQUENCE [LARGE SCALE GENOMIC DNA]</scope>
    <source>
        <strain evidence="9">JCM 4586</strain>
    </source>
</reference>
<evidence type="ECO:0000313" key="9">
    <source>
        <dbReference type="Proteomes" id="UP000659223"/>
    </source>
</evidence>
<sequence>MPRTKGDHEARRRDVSEAVWRVLAAHGFGGLTLRAVATELGATTGLLTHYFPAKRDLVAHALDVLEQRSASRPRRAAGPGLPAVRAALLDILPLTAEATDANRIWVSSWDVALADPALSGDHARRYAQSRGKLRDLVATAQELGELPAGDPELIAAGAQSFALGLVVQALFAPASFPPQRQVELLDDYLASLASPRAAMSPASPSSSRGEDPAPPGRHPGR</sequence>
<dbReference type="PROSITE" id="PS50977">
    <property type="entry name" value="HTH_TETR_2"/>
    <property type="match status" value="1"/>
</dbReference>
<organism evidence="8 9">
    <name type="scientific">Streptomyces hiroshimensis</name>
    <dbReference type="NCBI Taxonomy" id="66424"/>
    <lineage>
        <taxon>Bacteria</taxon>
        <taxon>Bacillati</taxon>
        <taxon>Actinomycetota</taxon>
        <taxon>Actinomycetes</taxon>
        <taxon>Kitasatosporales</taxon>
        <taxon>Streptomycetaceae</taxon>
        <taxon>Streptomyces</taxon>
    </lineage>
</organism>
<evidence type="ECO:0000256" key="3">
    <source>
        <dbReference type="ARBA" id="ARBA00023125"/>
    </source>
</evidence>
<evidence type="ECO:0000256" key="2">
    <source>
        <dbReference type="ARBA" id="ARBA00023015"/>
    </source>
</evidence>
<evidence type="ECO:0000259" key="7">
    <source>
        <dbReference type="PROSITE" id="PS50977"/>
    </source>
</evidence>
<dbReference type="InterPro" id="IPR036271">
    <property type="entry name" value="Tet_transcr_reg_TetR-rel_C_sf"/>
</dbReference>
<dbReference type="SUPFAM" id="SSF46689">
    <property type="entry name" value="Homeodomain-like"/>
    <property type="match status" value="1"/>
</dbReference>
<keyword evidence="9" id="KW-1185">Reference proteome</keyword>
<evidence type="ECO:0000256" key="5">
    <source>
        <dbReference type="PROSITE-ProRule" id="PRU00335"/>
    </source>
</evidence>
<dbReference type="PANTHER" id="PTHR30055">
    <property type="entry name" value="HTH-TYPE TRANSCRIPTIONAL REGULATOR RUTR"/>
    <property type="match status" value="1"/>
</dbReference>
<gene>
    <name evidence="8" type="ORF">GCM10010324_68850</name>
</gene>
<feature type="compositionally biased region" description="Low complexity" evidence="6">
    <location>
        <begin position="196"/>
        <end position="207"/>
    </location>
</feature>
<feature type="domain" description="HTH tetR-type" evidence="7">
    <location>
        <begin position="9"/>
        <end position="69"/>
    </location>
</feature>
<dbReference type="EMBL" id="BMUT01000030">
    <property type="protein sequence ID" value="GGY12366.1"/>
    <property type="molecule type" value="Genomic_DNA"/>
</dbReference>
<feature type="compositionally biased region" description="Pro residues" evidence="6">
    <location>
        <begin position="212"/>
        <end position="221"/>
    </location>
</feature>
<dbReference type="InterPro" id="IPR039538">
    <property type="entry name" value="BetI_C"/>
</dbReference>
<comment type="caution">
    <text evidence="8">The sequence shown here is derived from an EMBL/GenBank/DDBJ whole genome shotgun (WGS) entry which is preliminary data.</text>
</comment>
<dbReference type="Proteomes" id="UP000659223">
    <property type="component" value="Unassembled WGS sequence"/>
</dbReference>
<keyword evidence="1" id="KW-0678">Repressor</keyword>
<accession>A0ABQ2ZEK4</accession>
<feature type="region of interest" description="Disordered" evidence="6">
    <location>
        <begin position="196"/>
        <end position="221"/>
    </location>
</feature>
<dbReference type="InterPro" id="IPR050109">
    <property type="entry name" value="HTH-type_TetR-like_transc_reg"/>
</dbReference>
<dbReference type="RefSeq" id="WP_190025704.1">
    <property type="nucleotide sequence ID" value="NZ_BMUT01000030.1"/>
</dbReference>
<dbReference type="SUPFAM" id="SSF48498">
    <property type="entry name" value="Tetracyclin repressor-like, C-terminal domain"/>
    <property type="match status" value="1"/>
</dbReference>
<name>A0ABQ2ZEK4_9ACTN</name>
<proteinExistence type="predicted"/>
<dbReference type="PROSITE" id="PS01081">
    <property type="entry name" value="HTH_TETR_1"/>
    <property type="match status" value="1"/>
</dbReference>
<dbReference type="PANTHER" id="PTHR30055:SF148">
    <property type="entry name" value="TETR-FAMILY TRANSCRIPTIONAL REGULATOR"/>
    <property type="match status" value="1"/>
</dbReference>
<feature type="DNA-binding region" description="H-T-H motif" evidence="5">
    <location>
        <begin position="32"/>
        <end position="51"/>
    </location>
</feature>
<evidence type="ECO:0000313" key="8">
    <source>
        <dbReference type="EMBL" id="GGY12366.1"/>
    </source>
</evidence>
<dbReference type="Gene3D" id="1.10.357.10">
    <property type="entry name" value="Tetracycline Repressor, domain 2"/>
    <property type="match status" value="1"/>
</dbReference>
<keyword evidence="2" id="KW-0805">Transcription regulation</keyword>